<protein>
    <submittedName>
        <fullName evidence="5">Sorting nexin 14</fullName>
    </submittedName>
</protein>
<dbReference type="InterPro" id="IPR001683">
    <property type="entry name" value="PX_dom"/>
</dbReference>
<feature type="domain" description="PXA" evidence="4">
    <location>
        <begin position="1"/>
        <end position="143"/>
    </location>
</feature>
<proteinExistence type="inferred from homology"/>
<dbReference type="Proteomes" id="UP000694388">
    <property type="component" value="Unplaced"/>
</dbReference>
<dbReference type="InterPro" id="IPR036871">
    <property type="entry name" value="PX_dom_sf"/>
</dbReference>
<dbReference type="Pfam" id="PF02194">
    <property type="entry name" value="PXA"/>
    <property type="match status" value="1"/>
</dbReference>
<dbReference type="CDD" id="cd06877">
    <property type="entry name" value="PX_SNX14"/>
    <property type="match status" value="1"/>
</dbReference>
<dbReference type="Pfam" id="PF00787">
    <property type="entry name" value="PX"/>
    <property type="match status" value="1"/>
</dbReference>
<dbReference type="GO" id="GO:0005770">
    <property type="term" value="C:late endosome"/>
    <property type="evidence" value="ECO:0007669"/>
    <property type="project" value="TreeGrafter"/>
</dbReference>
<dbReference type="Pfam" id="PF00615">
    <property type="entry name" value="RGS"/>
    <property type="match status" value="1"/>
</dbReference>
<dbReference type="PROSITE" id="PS50132">
    <property type="entry name" value="RGS"/>
    <property type="match status" value="1"/>
</dbReference>
<dbReference type="PANTHER" id="PTHR22775:SF44">
    <property type="entry name" value="SORTING NEXIN-14"/>
    <property type="match status" value="1"/>
</dbReference>
<evidence type="ECO:0000259" key="3">
    <source>
        <dbReference type="PROSITE" id="PS50195"/>
    </source>
</evidence>
<dbReference type="PROSITE" id="PS50195">
    <property type="entry name" value="PX"/>
    <property type="match status" value="1"/>
</dbReference>
<dbReference type="SMART" id="SM00312">
    <property type="entry name" value="PX"/>
    <property type="match status" value="1"/>
</dbReference>
<dbReference type="Gene3D" id="3.30.1520.10">
    <property type="entry name" value="Phox-like domain"/>
    <property type="match status" value="1"/>
</dbReference>
<dbReference type="PANTHER" id="PTHR22775">
    <property type="entry name" value="SORTING NEXIN"/>
    <property type="match status" value="1"/>
</dbReference>
<organism evidence="5 6">
    <name type="scientific">Eptatretus burgeri</name>
    <name type="common">Inshore hagfish</name>
    <dbReference type="NCBI Taxonomy" id="7764"/>
    <lineage>
        <taxon>Eukaryota</taxon>
        <taxon>Metazoa</taxon>
        <taxon>Chordata</taxon>
        <taxon>Craniata</taxon>
        <taxon>Vertebrata</taxon>
        <taxon>Cyclostomata</taxon>
        <taxon>Myxini</taxon>
        <taxon>Myxiniformes</taxon>
        <taxon>Myxinidae</taxon>
        <taxon>Eptatretinae</taxon>
        <taxon>Eptatretus</taxon>
    </lineage>
</organism>
<dbReference type="GeneTree" id="ENSGT00950000182856"/>
<dbReference type="InterPro" id="IPR013937">
    <property type="entry name" value="Sorting_nexin_C"/>
</dbReference>
<evidence type="ECO:0000313" key="5">
    <source>
        <dbReference type="Ensembl" id="ENSEBUP00000021152.1"/>
    </source>
</evidence>
<dbReference type="InterPro" id="IPR036305">
    <property type="entry name" value="RGS_sf"/>
</dbReference>
<dbReference type="AlphaFoldDB" id="A0A8C4QXL4"/>
<evidence type="ECO:0000256" key="1">
    <source>
        <dbReference type="ARBA" id="ARBA00010883"/>
    </source>
</evidence>
<dbReference type="SUPFAM" id="SSF64268">
    <property type="entry name" value="PX domain"/>
    <property type="match status" value="1"/>
</dbReference>
<name>A0A8C4QXL4_EPTBU</name>
<feature type="domain" description="PX" evidence="3">
    <location>
        <begin position="405"/>
        <end position="525"/>
    </location>
</feature>
<sequence length="776" mass="88575">MVSELRHAMRFAASVLLRKVKKVDLSLFITDKLMKSVMKHIEFVSKACQKARNVEMLQQHTLDCYGAQLHISLHSRRNELRYLRSVVEHLLPTLLPPAAANCNSISWLSREVLTGSLLLPSMDRLADPDFVNFLVLLYLDGSPTKVYEVSSSPSVPFLEAFVKPRGNSLSVLRLDMKSIRKTQELLFLFMKFLQGQGAVCLLQFCLAVEEFNDKLIKPDISEDEKRHLHAEVCSIYRAYCTPGSLDRIGFQRSIVEGIKQITTGPYQSVVRLQTSPFLFQAYDHVLTLLEDVFTPMFWHSDEYFRFLVGEENASAQSRGNRGGSAEDVGKQSGRAGRDAFAISRLSTRIKHVFKGSTMEGGLPNIDDDDLVEQADVAVEEGELEEEDNRDSPMGLCVEPLDLSTWHLCLPSLDLSIDETRKDKLFVFLIEVERPDVKADDPAPVQWTVRRKYDEFYVLQSKLTEFHGSFPDTQLPPKKVLGAKGFEFLESKRKCFEQYLQSLLQHPELMSSQLLVDFLSRDREKQFYDRSFRDVNIGKIFKAVPRLMKERGSHLEPFIHSFVTSCEAARPRPGKNEITVLSPGQKCDSKLLNLLYGDNASRAKRQDDHRTYSGEGQHSADGIYDYLLFIGRLVFSAPAWLLHFLFSIRIPLKHTLEAWASRHLSHRLSVLCQSQLLANLIRHLQDAIFETDISRTQEHRHIRAQQTFQEMLKYIPDLLLRQLGEEARYDGVKLLFDAIQQPLLNKQLSYMLLDLVLLQLFPELGDSAASAKSSVLC</sequence>
<comment type="similarity">
    <text evidence="1">Belongs to the sorting nexin family.</text>
</comment>
<dbReference type="SUPFAM" id="SSF48097">
    <property type="entry name" value="Regulator of G-protein signaling, RGS"/>
    <property type="match status" value="1"/>
</dbReference>
<evidence type="ECO:0000313" key="6">
    <source>
        <dbReference type="Proteomes" id="UP000694388"/>
    </source>
</evidence>
<evidence type="ECO:0000259" key="2">
    <source>
        <dbReference type="PROSITE" id="PS50132"/>
    </source>
</evidence>
<dbReference type="Ensembl" id="ENSEBUT00000021728.1">
    <property type="protein sequence ID" value="ENSEBUP00000021152.1"/>
    <property type="gene ID" value="ENSEBUG00000013070.1"/>
</dbReference>
<dbReference type="GO" id="GO:0097352">
    <property type="term" value="P:autophagosome maturation"/>
    <property type="evidence" value="ECO:0007669"/>
    <property type="project" value="TreeGrafter"/>
</dbReference>
<dbReference type="Gene3D" id="1.10.167.10">
    <property type="entry name" value="Regulator of G-protein Signalling 4, domain 2"/>
    <property type="match status" value="1"/>
</dbReference>
<dbReference type="SMART" id="SM00313">
    <property type="entry name" value="PXA"/>
    <property type="match status" value="1"/>
</dbReference>
<accession>A0A8C4QXL4</accession>
<dbReference type="Pfam" id="PF08628">
    <property type="entry name" value="Nexin_C"/>
    <property type="match status" value="1"/>
</dbReference>
<dbReference type="GO" id="GO:0035091">
    <property type="term" value="F:phosphatidylinositol binding"/>
    <property type="evidence" value="ECO:0007669"/>
    <property type="project" value="InterPro"/>
</dbReference>
<dbReference type="PROSITE" id="PS51207">
    <property type="entry name" value="PXA"/>
    <property type="match status" value="1"/>
</dbReference>
<reference evidence="5" key="2">
    <citation type="submission" date="2025-09" db="UniProtKB">
        <authorList>
            <consortium name="Ensembl"/>
        </authorList>
    </citation>
    <scope>IDENTIFICATION</scope>
</reference>
<dbReference type="InterPro" id="IPR003114">
    <property type="entry name" value="Phox_assoc"/>
</dbReference>
<keyword evidence="6" id="KW-1185">Reference proteome</keyword>
<dbReference type="InterPro" id="IPR037436">
    <property type="entry name" value="SNX14_PX"/>
</dbReference>
<evidence type="ECO:0000259" key="4">
    <source>
        <dbReference type="PROSITE" id="PS51207"/>
    </source>
</evidence>
<feature type="domain" description="RGS" evidence="2">
    <location>
        <begin position="175"/>
        <end position="307"/>
    </location>
</feature>
<dbReference type="InterPro" id="IPR044926">
    <property type="entry name" value="RGS_subdomain_2"/>
</dbReference>
<dbReference type="InterPro" id="IPR016137">
    <property type="entry name" value="RGS"/>
</dbReference>
<dbReference type="SMART" id="SM00315">
    <property type="entry name" value="RGS"/>
    <property type="match status" value="1"/>
</dbReference>
<dbReference type="OMA" id="YMFMQHI"/>
<reference evidence="5" key="1">
    <citation type="submission" date="2025-08" db="UniProtKB">
        <authorList>
            <consortium name="Ensembl"/>
        </authorList>
    </citation>
    <scope>IDENTIFICATION</scope>
</reference>